<dbReference type="PANTHER" id="PTHR31973">
    <property type="entry name" value="POLYPROTEIN, PUTATIVE-RELATED"/>
    <property type="match status" value="1"/>
</dbReference>
<dbReference type="OrthoDB" id="1410710at2759"/>
<keyword evidence="2" id="KW-1185">Reference proteome</keyword>
<reference evidence="1 2" key="1">
    <citation type="journal article" date="2021" name="Plant Biotechnol. J.">
        <title>Multi-omics assisted identification of the key and species-specific regulatory components of drought-tolerant mechanisms in Gossypium stocksii.</title>
        <authorList>
            <person name="Yu D."/>
            <person name="Ke L."/>
            <person name="Zhang D."/>
            <person name="Wu Y."/>
            <person name="Sun Y."/>
            <person name="Mei J."/>
            <person name="Sun J."/>
            <person name="Sun Y."/>
        </authorList>
    </citation>
    <scope>NUCLEOTIDE SEQUENCE [LARGE SCALE GENOMIC DNA]</scope>
    <source>
        <strain evidence="2">cv. E1</strain>
        <tissue evidence="1">Leaf</tissue>
    </source>
</reference>
<evidence type="ECO:0000313" key="2">
    <source>
        <dbReference type="Proteomes" id="UP000828251"/>
    </source>
</evidence>
<dbReference type="Proteomes" id="UP000828251">
    <property type="component" value="Unassembled WGS sequence"/>
</dbReference>
<name>A0A9D3VGV7_9ROSI</name>
<dbReference type="EMBL" id="JAIQCV010000007">
    <property type="protein sequence ID" value="KAH1082743.1"/>
    <property type="molecule type" value="Genomic_DNA"/>
</dbReference>
<protein>
    <submittedName>
        <fullName evidence="1">Uncharacterized protein</fullName>
    </submittedName>
</protein>
<gene>
    <name evidence="1" type="ORF">J1N35_022504</name>
</gene>
<evidence type="ECO:0000313" key="1">
    <source>
        <dbReference type="EMBL" id="KAH1082743.1"/>
    </source>
</evidence>
<proteinExistence type="predicted"/>
<dbReference type="AlphaFoldDB" id="A0A9D3VGV7"/>
<sequence length="157" mass="18917">MFEELFVGQQFDNKADYVFAIKQYNMKLSIDYKRTQQWQIRKLEGRHICTIACMSQDHRKLDAKSICNYIMPLAKDSPNILVPTLIADRKTRFQYRVSYRKAWWAKQMAMQQLYGDWDESYNELQGWISAIVEYISRIIVTQMDNWNWREEFSVDCS</sequence>
<accession>A0A9D3VGV7</accession>
<dbReference type="PANTHER" id="PTHR31973:SF195">
    <property type="entry name" value="MUDR FAMILY TRANSPOSASE"/>
    <property type="match status" value="1"/>
</dbReference>
<comment type="caution">
    <text evidence="1">The sequence shown here is derived from an EMBL/GenBank/DDBJ whole genome shotgun (WGS) entry which is preliminary data.</text>
</comment>
<organism evidence="1 2">
    <name type="scientific">Gossypium stocksii</name>
    <dbReference type="NCBI Taxonomy" id="47602"/>
    <lineage>
        <taxon>Eukaryota</taxon>
        <taxon>Viridiplantae</taxon>
        <taxon>Streptophyta</taxon>
        <taxon>Embryophyta</taxon>
        <taxon>Tracheophyta</taxon>
        <taxon>Spermatophyta</taxon>
        <taxon>Magnoliopsida</taxon>
        <taxon>eudicotyledons</taxon>
        <taxon>Gunneridae</taxon>
        <taxon>Pentapetalae</taxon>
        <taxon>rosids</taxon>
        <taxon>malvids</taxon>
        <taxon>Malvales</taxon>
        <taxon>Malvaceae</taxon>
        <taxon>Malvoideae</taxon>
        <taxon>Gossypium</taxon>
    </lineage>
</organism>